<name>A0A5C5V9D2_9BACT</name>
<organism evidence="1 2">
    <name type="scientific">Posidoniimonas corsicana</name>
    <dbReference type="NCBI Taxonomy" id="1938618"/>
    <lineage>
        <taxon>Bacteria</taxon>
        <taxon>Pseudomonadati</taxon>
        <taxon>Planctomycetota</taxon>
        <taxon>Planctomycetia</taxon>
        <taxon>Pirellulales</taxon>
        <taxon>Lacipirellulaceae</taxon>
        <taxon>Posidoniimonas</taxon>
    </lineage>
</organism>
<accession>A0A5C5V9D2</accession>
<evidence type="ECO:0000313" key="2">
    <source>
        <dbReference type="Proteomes" id="UP000316714"/>
    </source>
</evidence>
<dbReference type="Gene3D" id="3.40.50.1010">
    <property type="entry name" value="5'-nuclease"/>
    <property type="match status" value="1"/>
</dbReference>
<dbReference type="RefSeq" id="WP_146561135.1">
    <property type="nucleotide sequence ID" value="NZ_SIHJ01000001.1"/>
</dbReference>
<keyword evidence="2" id="KW-1185">Reference proteome</keyword>
<dbReference type="InterPro" id="IPR029060">
    <property type="entry name" value="PIN-like_dom_sf"/>
</dbReference>
<proteinExistence type="predicted"/>
<dbReference type="SUPFAM" id="SSF88723">
    <property type="entry name" value="PIN domain-like"/>
    <property type="match status" value="1"/>
</dbReference>
<comment type="caution">
    <text evidence="1">The sequence shown here is derived from an EMBL/GenBank/DDBJ whole genome shotgun (WGS) entry which is preliminary data.</text>
</comment>
<evidence type="ECO:0008006" key="3">
    <source>
        <dbReference type="Google" id="ProtNLM"/>
    </source>
</evidence>
<dbReference type="Proteomes" id="UP000316714">
    <property type="component" value="Unassembled WGS sequence"/>
</dbReference>
<protein>
    <recommendedName>
        <fullName evidence="3">PIN domain-containing protein</fullName>
    </recommendedName>
</protein>
<sequence>MSDLVIDTDVVSFGFRQNDLFKQHYAPAIAGHRCFVSFMTIAEIQFGMLNRTWGAQKQQSMLQHLSRYYVQYGVTQRLCEAWAGLAWEAKRQGRVL</sequence>
<dbReference type="OrthoDB" id="283045at2"/>
<evidence type="ECO:0000313" key="1">
    <source>
        <dbReference type="EMBL" id="TWT35168.1"/>
    </source>
</evidence>
<dbReference type="EMBL" id="SIHJ01000001">
    <property type="protein sequence ID" value="TWT35168.1"/>
    <property type="molecule type" value="Genomic_DNA"/>
</dbReference>
<gene>
    <name evidence="1" type="ORF">KOR34_00560</name>
</gene>
<dbReference type="AlphaFoldDB" id="A0A5C5V9D2"/>
<reference evidence="1 2" key="1">
    <citation type="submission" date="2019-02" db="EMBL/GenBank/DDBJ databases">
        <title>Deep-cultivation of Planctomycetes and their phenomic and genomic characterization uncovers novel biology.</title>
        <authorList>
            <person name="Wiegand S."/>
            <person name="Jogler M."/>
            <person name="Boedeker C."/>
            <person name="Pinto D."/>
            <person name="Vollmers J."/>
            <person name="Rivas-Marin E."/>
            <person name="Kohn T."/>
            <person name="Peeters S.H."/>
            <person name="Heuer A."/>
            <person name="Rast P."/>
            <person name="Oberbeckmann S."/>
            <person name="Bunk B."/>
            <person name="Jeske O."/>
            <person name="Meyerdierks A."/>
            <person name="Storesund J.E."/>
            <person name="Kallscheuer N."/>
            <person name="Luecker S."/>
            <person name="Lage O.M."/>
            <person name="Pohl T."/>
            <person name="Merkel B.J."/>
            <person name="Hornburger P."/>
            <person name="Mueller R.-W."/>
            <person name="Bruemmer F."/>
            <person name="Labrenz M."/>
            <person name="Spormann A.M."/>
            <person name="Op Den Camp H."/>
            <person name="Overmann J."/>
            <person name="Amann R."/>
            <person name="Jetten M.S.M."/>
            <person name="Mascher T."/>
            <person name="Medema M.H."/>
            <person name="Devos D.P."/>
            <person name="Kaster A.-K."/>
            <person name="Ovreas L."/>
            <person name="Rohde M."/>
            <person name="Galperin M.Y."/>
            <person name="Jogler C."/>
        </authorList>
    </citation>
    <scope>NUCLEOTIDE SEQUENCE [LARGE SCALE GENOMIC DNA]</scope>
    <source>
        <strain evidence="1 2">KOR34</strain>
    </source>
</reference>